<evidence type="ECO:0000256" key="1">
    <source>
        <dbReference type="SAM" id="SignalP"/>
    </source>
</evidence>
<keyword evidence="1" id="KW-0732">Signal</keyword>
<proteinExistence type="predicted"/>
<accession>A0A7W7ZBU8</accession>
<protein>
    <submittedName>
        <fullName evidence="2">Uncharacterized protein</fullName>
    </submittedName>
</protein>
<dbReference type="AlphaFoldDB" id="A0A7W7ZBU8"/>
<organism evidence="2 3">
    <name type="scientific">Granulicella aggregans</name>
    <dbReference type="NCBI Taxonomy" id="474949"/>
    <lineage>
        <taxon>Bacteria</taxon>
        <taxon>Pseudomonadati</taxon>
        <taxon>Acidobacteriota</taxon>
        <taxon>Terriglobia</taxon>
        <taxon>Terriglobales</taxon>
        <taxon>Acidobacteriaceae</taxon>
        <taxon>Granulicella</taxon>
    </lineage>
</organism>
<dbReference type="Proteomes" id="UP000540989">
    <property type="component" value="Unassembled WGS sequence"/>
</dbReference>
<evidence type="ECO:0000313" key="2">
    <source>
        <dbReference type="EMBL" id="MBB5057015.1"/>
    </source>
</evidence>
<reference evidence="2 3" key="1">
    <citation type="submission" date="2020-08" db="EMBL/GenBank/DDBJ databases">
        <title>Genomic Encyclopedia of Type Strains, Phase IV (KMG-V): Genome sequencing to study the core and pangenomes of soil and plant-associated prokaryotes.</title>
        <authorList>
            <person name="Whitman W."/>
        </authorList>
    </citation>
    <scope>NUCLEOTIDE SEQUENCE [LARGE SCALE GENOMIC DNA]</scope>
    <source>
        <strain evidence="2 3">M8UP14</strain>
    </source>
</reference>
<dbReference type="RefSeq" id="WP_184215449.1">
    <property type="nucleotide sequence ID" value="NZ_JACHIP010000002.1"/>
</dbReference>
<sequence>MMRSISSVVKLVPTGLGIAAMLAASYGMAQAPGQAPGLDGPQVFLQRPQLGLAVTGCPVFLSANQRSLPQQVETGGLIPPRPTQGLRITLSGRRALRITSVEVVAHAFSPRNRAVLTSNVDDADVTRSFHLEAKEGSGFSSDLWMDGVTSIRWIEVESITYSNGTNWHESETQKCSVRPDPFVLISSAR</sequence>
<evidence type="ECO:0000313" key="3">
    <source>
        <dbReference type="Proteomes" id="UP000540989"/>
    </source>
</evidence>
<dbReference type="EMBL" id="JACHIP010000002">
    <property type="protein sequence ID" value="MBB5057015.1"/>
    <property type="molecule type" value="Genomic_DNA"/>
</dbReference>
<name>A0A7W7ZBU8_9BACT</name>
<comment type="caution">
    <text evidence="2">The sequence shown here is derived from an EMBL/GenBank/DDBJ whole genome shotgun (WGS) entry which is preliminary data.</text>
</comment>
<feature type="signal peptide" evidence="1">
    <location>
        <begin position="1"/>
        <end position="31"/>
    </location>
</feature>
<feature type="chain" id="PRO_5031077088" evidence="1">
    <location>
        <begin position="32"/>
        <end position="189"/>
    </location>
</feature>
<keyword evidence="3" id="KW-1185">Reference proteome</keyword>
<gene>
    <name evidence="2" type="ORF">HDF16_001700</name>
</gene>